<evidence type="ECO:0000256" key="4">
    <source>
        <dbReference type="SAM" id="MobiDB-lite"/>
    </source>
</evidence>
<dbReference type="SUPFAM" id="SSF52047">
    <property type="entry name" value="RNI-like"/>
    <property type="match status" value="1"/>
</dbReference>
<dbReference type="RefSeq" id="XP_055677225.1">
    <property type="nucleotide sequence ID" value="XM_055821250.1"/>
</dbReference>
<dbReference type="GeneID" id="129786320"/>
<dbReference type="VEuPathDB" id="VectorBase:LLONM1_006475"/>
<dbReference type="InterPro" id="IPR000504">
    <property type="entry name" value="RRM_dom"/>
</dbReference>
<evidence type="ECO:0000256" key="3">
    <source>
        <dbReference type="PROSITE-ProRule" id="PRU00176"/>
    </source>
</evidence>
<dbReference type="KEGG" id="lll:129786320"/>
<organism evidence="7 8">
    <name type="scientific">Lutzomyia longipalpis</name>
    <name type="common">Sand fly</name>
    <dbReference type="NCBI Taxonomy" id="7200"/>
    <lineage>
        <taxon>Eukaryota</taxon>
        <taxon>Metazoa</taxon>
        <taxon>Ecdysozoa</taxon>
        <taxon>Arthropoda</taxon>
        <taxon>Hexapoda</taxon>
        <taxon>Insecta</taxon>
        <taxon>Pterygota</taxon>
        <taxon>Neoptera</taxon>
        <taxon>Endopterygota</taxon>
        <taxon>Diptera</taxon>
        <taxon>Nematocera</taxon>
        <taxon>Psychodoidea</taxon>
        <taxon>Psychodidae</taxon>
        <taxon>Lutzomyia</taxon>
        <taxon>Lutzomyia</taxon>
    </lineage>
</organism>
<dbReference type="GO" id="GO:0031146">
    <property type="term" value="P:SCF-dependent proteasomal ubiquitin-dependent protein catabolic process"/>
    <property type="evidence" value="ECO:0007669"/>
    <property type="project" value="TreeGrafter"/>
</dbReference>
<dbReference type="EnsemblMetazoa" id="LLOJ002336-RA">
    <property type="protein sequence ID" value="LLOJ002336-PA"/>
    <property type="gene ID" value="LLOJ002336"/>
</dbReference>
<name>A0A1B0CDB6_LUTLO</name>
<dbReference type="PROSITE" id="PS50102">
    <property type="entry name" value="RRM"/>
    <property type="match status" value="1"/>
</dbReference>
<evidence type="ECO:0000313" key="7">
    <source>
        <dbReference type="EnsemblMetazoa" id="LLOJ002336-PA"/>
    </source>
</evidence>
<keyword evidence="8" id="KW-1185">Reference proteome</keyword>
<dbReference type="SMART" id="SM00360">
    <property type="entry name" value="RRM"/>
    <property type="match status" value="1"/>
</dbReference>
<accession>A0A1B0CDB6</accession>
<feature type="domain" description="RRM" evidence="5">
    <location>
        <begin position="42"/>
        <end position="116"/>
    </location>
</feature>
<feature type="domain" description="F-box" evidence="6">
    <location>
        <begin position="136"/>
        <end position="183"/>
    </location>
</feature>
<dbReference type="AlphaFoldDB" id="A0A1B0CDB6"/>
<evidence type="ECO:0000259" key="6">
    <source>
        <dbReference type="PROSITE" id="PS50181"/>
    </source>
</evidence>
<evidence type="ECO:0000259" key="5">
    <source>
        <dbReference type="PROSITE" id="PS50102"/>
    </source>
</evidence>
<dbReference type="VEuPathDB" id="VectorBase:LLOJ002336"/>
<dbReference type="InterPro" id="IPR006553">
    <property type="entry name" value="Leu-rich_rpt_Cys-con_subtyp"/>
</dbReference>
<keyword evidence="1" id="KW-0833">Ubl conjugation pathway</keyword>
<dbReference type="PANTHER" id="PTHR13318">
    <property type="entry name" value="PARTNER OF PAIRED, ISOFORM B-RELATED"/>
    <property type="match status" value="1"/>
</dbReference>
<dbReference type="InterPro" id="IPR035979">
    <property type="entry name" value="RBD_domain_sf"/>
</dbReference>
<dbReference type="InterPro" id="IPR012677">
    <property type="entry name" value="Nucleotide-bd_a/b_plait_sf"/>
</dbReference>
<dbReference type="Gene3D" id="3.80.10.10">
    <property type="entry name" value="Ribonuclease Inhibitor"/>
    <property type="match status" value="4"/>
</dbReference>
<evidence type="ECO:0000313" key="8">
    <source>
        <dbReference type="Proteomes" id="UP000092461"/>
    </source>
</evidence>
<dbReference type="Pfam" id="PF00646">
    <property type="entry name" value="F-box"/>
    <property type="match status" value="1"/>
</dbReference>
<dbReference type="EMBL" id="AJWK01007642">
    <property type="status" value="NOT_ANNOTATED_CDS"/>
    <property type="molecule type" value="Genomic_DNA"/>
</dbReference>
<dbReference type="Proteomes" id="UP000092461">
    <property type="component" value="Unassembled WGS sequence"/>
</dbReference>
<dbReference type="Gene3D" id="3.30.70.330">
    <property type="match status" value="1"/>
</dbReference>
<reference evidence="7" key="1">
    <citation type="submission" date="2020-05" db="UniProtKB">
        <authorList>
            <consortium name="EnsemblMetazoa"/>
        </authorList>
    </citation>
    <scope>IDENTIFICATION</scope>
    <source>
        <strain evidence="7">Jacobina</strain>
    </source>
</reference>
<proteinExistence type="predicted"/>
<dbReference type="InterPro" id="IPR036047">
    <property type="entry name" value="F-box-like_dom_sf"/>
</dbReference>
<dbReference type="CDD" id="cd00590">
    <property type="entry name" value="RRM_SF"/>
    <property type="match status" value="1"/>
</dbReference>
<evidence type="ECO:0000256" key="1">
    <source>
        <dbReference type="ARBA" id="ARBA00022786"/>
    </source>
</evidence>
<dbReference type="PROSITE" id="PS50181">
    <property type="entry name" value="FBOX"/>
    <property type="match status" value="1"/>
</dbReference>
<dbReference type="InterPro" id="IPR001810">
    <property type="entry name" value="F-box_dom"/>
</dbReference>
<dbReference type="GO" id="GO:0019005">
    <property type="term" value="C:SCF ubiquitin ligase complex"/>
    <property type="evidence" value="ECO:0007669"/>
    <property type="project" value="TreeGrafter"/>
</dbReference>
<sequence>MLKSRASSSNHKKYHAKPQPKVEEITEDEIAQFVTEDGLPIYTLYVSGFKNYLHPVTVQTLMHSFQADGPIKKVVIHDAKVPYAFVTFADVKSALMAKRTHHFFNGKKLILRPADSWHQPEDNREASESEEEIDMYQSILKLNDDCLYCVLSYFNLRELIVIEKVCRRFQAVVQRIYKTYRTLDFDKLADTSQLTLMEVRNITRRMGAHVVTLKATATSFRTINPRIIVTILRHCRNLQSIHLEGFNMSSMLALRELSQTCGNLKVFQLPNCSVTDEIVTCLHNARELETLSLAENSGIIGKCLTGLRKIKEINLSSCPNLQPSYFMQFCERNPELKSLNIIRCDKINHICLETMARHLKSLESLMICNSYASVTPADYVVLVDMPNLTHLQISYNNYLNVDTFLAKLADLNRLDYLDISGGHITRNTLRALTNFRKLRVLKLNYKIECVDDTLAQISSNETIQELHIVSCTSITNEGLVAFIRKCRQLRHINMSGCYGITNDLVINILPHLAERPEILELVVGGTQITIGVEEHVNAHENPKLKLDYTNTAEAFGAIDIWEDMLYGDDLLDMEDIDDEDLDDDAYAFFHYENGYDSEFDEDELFV</sequence>
<evidence type="ECO:0008006" key="9">
    <source>
        <dbReference type="Google" id="ProtNLM"/>
    </source>
</evidence>
<feature type="region of interest" description="Disordered" evidence="4">
    <location>
        <begin position="1"/>
        <end position="21"/>
    </location>
</feature>
<dbReference type="SUPFAM" id="SSF81383">
    <property type="entry name" value="F-box domain"/>
    <property type="match status" value="1"/>
</dbReference>
<protein>
    <recommendedName>
        <fullName evidence="9">Rna-binding protein</fullName>
    </recommendedName>
</protein>
<dbReference type="SMART" id="SM00256">
    <property type="entry name" value="FBOX"/>
    <property type="match status" value="1"/>
</dbReference>
<dbReference type="SMART" id="SM00367">
    <property type="entry name" value="LRR_CC"/>
    <property type="match status" value="6"/>
</dbReference>
<dbReference type="OrthoDB" id="7787192at2759"/>
<evidence type="ECO:0000256" key="2">
    <source>
        <dbReference type="ARBA" id="ARBA00022884"/>
    </source>
</evidence>
<keyword evidence="2 3" id="KW-0694">RNA-binding</keyword>
<dbReference type="GO" id="GO:0003723">
    <property type="term" value="F:RNA binding"/>
    <property type="evidence" value="ECO:0007669"/>
    <property type="project" value="UniProtKB-UniRule"/>
</dbReference>
<dbReference type="SUPFAM" id="SSF54928">
    <property type="entry name" value="RNA-binding domain, RBD"/>
    <property type="match status" value="1"/>
</dbReference>
<dbReference type="InterPro" id="IPR032675">
    <property type="entry name" value="LRR_dom_sf"/>
</dbReference>